<dbReference type="InterPro" id="IPR001005">
    <property type="entry name" value="SANT/Myb"/>
</dbReference>
<protein>
    <recommendedName>
        <fullName evidence="9">Myb-like domain-containing protein</fullName>
    </recommendedName>
</protein>
<feature type="compositionally biased region" description="Basic and acidic residues" evidence="4">
    <location>
        <begin position="534"/>
        <end position="547"/>
    </location>
</feature>
<dbReference type="AlphaFoldDB" id="A0A9W9JM10"/>
<dbReference type="InterPro" id="IPR009057">
    <property type="entry name" value="Homeodomain-like_sf"/>
</dbReference>
<sequence length="726" mass="81763">MAHQNSSGSHGPKRPDIKVPESSNPQATLDGAKKKKKSRKSKNKEGLPSVIHTNGAVSSPPRVEEQPRPSKRKRDLEPDGKKKKKRQAAEDIVNEADAPTVTTPKKKDRPVDPLPDHPDKEDSEPASNGVEKTTPTIPSSEPAPEAAPSSEPNNNLTRSGRPRKIRGSRIGGKNNLKVGFFVKEETQKLEKYKVDFCNRNGFNHNPKMFDAMVQHSERDSGEWPCPTDICRKSEFWAEIYAILPDRDRRSVYRFMRRHFQDSTQKPHEWTAEQDEELVRLRAEHGPKYALIAKLLGRSDDDVTQRWKNRLEYRGTQNRGAWTEAEMRSLMSTIQDIWNIEHTIHPELAGKDIYGMSEQIILWGNVSTAMNHVRSRQQCADRWRKILRHVEILRKTVDPDAVFDPAAATKRKKPRNDVKKSNDHVEGDDSEEEAEESIAPDSTPGMTPKLGLTDHQQLLSLGSSSSKEISAKPHIDPQPESEDEINEASFVTAADEPAPPSAASHPTRQHNSNSPSQSKDEINKASKSSKKRKRSETERPVDEPEPKVGAETPTTTITDADKKARKAAKKEKKRLKREKREREERERQEAEAAAAARQAKEDRKKEKKEKKERKEREQEKEKKKKSKKSMDTVETNGIDTSAAAAPLKKMKTKHRESIPGLNGTDIEGNKSVKSPKKSKKSKRKSREASSKYDSPAARAQRSNAESDDGGGNESSDYDIKIEGDDSD</sequence>
<reference evidence="7" key="1">
    <citation type="submission" date="2022-12" db="EMBL/GenBank/DDBJ databases">
        <authorList>
            <person name="Petersen C."/>
        </authorList>
    </citation>
    <scope>NUCLEOTIDE SEQUENCE</scope>
    <source>
        <strain evidence="7">IBT 15544</strain>
    </source>
</reference>
<evidence type="ECO:0000256" key="3">
    <source>
        <dbReference type="ARBA" id="ARBA00023242"/>
    </source>
</evidence>
<name>A0A9W9JM10_9EURO</name>
<evidence type="ECO:0000256" key="2">
    <source>
        <dbReference type="ARBA" id="ARBA00023125"/>
    </source>
</evidence>
<dbReference type="SMART" id="SM00717">
    <property type="entry name" value="SANT"/>
    <property type="match status" value="3"/>
</dbReference>
<dbReference type="PANTHER" id="PTHR46380:SF2">
    <property type="entry name" value="CYCLIN-D-BINDING MYB-LIKE TRANSCRIPTION FACTOR 1"/>
    <property type="match status" value="1"/>
</dbReference>
<dbReference type="InterPro" id="IPR017930">
    <property type="entry name" value="Myb_dom"/>
</dbReference>
<feature type="compositionally biased region" description="Basic and acidic residues" evidence="4">
    <location>
        <begin position="414"/>
        <end position="426"/>
    </location>
</feature>
<feature type="region of interest" description="Disordered" evidence="4">
    <location>
        <begin position="407"/>
        <end position="450"/>
    </location>
</feature>
<evidence type="ECO:0000313" key="7">
    <source>
        <dbReference type="EMBL" id="KAJ5198814.1"/>
    </source>
</evidence>
<dbReference type="GO" id="GO:0005634">
    <property type="term" value="C:nucleus"/>
    <property type="evidence" value="ECO:0007669"/>
    <property type="project" value="UniProtKB-SubCell"/>
</dbReference>
<feature type="region of interest" description="Disordered" evidence="4">
    <location>
        <begin position="1"/>
        <end position="172"/>
    </location>
</feature>
<dbReference type="GeneID" id="83182294"/>
<feature type="compositionally biased region" description="Basic and acidic residues" evidence="4">
    <location>
        <begin position="577"/>
        <end position="589"/>
    </location>
</feature>
<evidence type="ECO:0008006" key="9">
    <source>
        <dbReference type="Google" id="ProtNLM"/>
    </source>
</evidence>
<dbReference type="InterPro" id="IPR051651">
    <property type="entry name" value="DMTF1_DNA-bind_reg"/>
</dbReference>
<dbReference type="GO" id="GO:0003700">
    <property type="term" value="F:DNA-binding transcription factor activity"/>
    <property type="evidence" value="ECO:0007669"/>
    <property type="project" value="TreeGrafter"/>
</dbReference>
<comment type="caution">
    <text evidence="7">The sequence shown here is derived from an EMBL/GenBank/DDBJ whole genome shotgun (WGS) entry which is preliminary data.</text>
</comment>
<dbReference type="PROSITE" id="PS51294">
    <property type="entry name" value="HTH_MYB"/>
    <property type="match status" value="1"/>
</dbReference>
<evidence type="ECO:0000313" key="8">
    <source>
        <dbReference type="Proteomes" id="UP001150904"/>
    </source>
</evidence>
<proteinExistence type="predicted"/>
<feature type="compositionally biased region" description="Basic residues" evidence="4">
    <location>
        <begin position="562"/>
        <end position="576"/>
    </location>
</feature>
<evidence type="ECO:0000256" key="1">
    <source>
        <dbReference type="ARBA" id="ARBA00004123"/>
    </source>
</evidence>
<feature type="compositionally biased region" description="Basic and acidic residues" evidence="4">
    <location>
        <begin position="109"/>
        <end position="120"/>
    </location>
</feature>
<dbReference type="PANTHER" id="PTHR46380">
    <property type="entry name" value="CYCLIN-D-BINDING MYB-LIKE TRANSCRIPTION FACTOR 1"/>
    <property type="match status" value="1"/>
</dbReference>
<keyword evidence="8" id="KW-1185">Reference proteome</keyword>
<comment type="subcellular location">
    <subcellularLocation>
        <location evidence="1">Nucleus</location>
    </subcellularLocation>
</comment>
<dbReference type="OrthoDB" id="39591at2759"/>
<dbReference type="GO" id="GO:0000976">
    <property type="term" value="F:transcription cis-regulatory region binding"/>
    <property type="evidence" value="ECO:0007669"/>
    <property type="project" value="TreeGrafter"/>
</dbReference>
<feature type="compositionally biased region" description="Basic residues" evidence="4">
    <location>
        <begin position="672"/>
        <end position="684"/>
    </location>
</feature>
<gene>
    <name evidence="7" type="ORF">N7498_007931</name>
</gene>
<dbReference type="CDD" id="cd00167">
    <property type="entry name" value="SANT"/>
    <property type="match status" value="1"/>
</dbReference>
<feature type="domain" description="HTH myb-type" evidence="6">
    <location>
        <begin position="269"/>
        <end position="314"/>
    </location>
</feature>
<dbReference type="Pfam" id="PF13921">
    <property type="entry name" value="Myb_DNA-bind_6"/>
    <property type="match status" value="1"/>
</dbReference>
<feature type="compositionally biased region" description="Low complexity" evidence="4">
    <location>
        <begin position="138"/>
        <end position="155"/>
    </location>
</feature>
<dbReference type="RefSeq" id="XP_058307242.1">
    <property type="nucleotide sequence ID" value="XM_058454993.1"/>
</dbReference>
<evidence type="ECO:0000259" key="6">
    <source>
        <dbReference type="PROSITE" id="PS51294"/>
    </source>
</evidence>
<feature type="domain" description="Myb-like" evidence="5">
    <location>
        <begin position="261"/>
        <end position="310"/>
    </location>
</feature>
<evidence type="ECO:0000256" key="4">
    <source>
        <dbReference type="SAM" id="MobiDB-lite"/>
    </source>
</evidence>
<organism evidence="7 8">
    <name type="scientific">Penicillium cinerascens</name>
    <dbReference type="NCBI Taxonomy" id="70096"/>
    <lineage>
        <taxon>Eukaryota</taxon>
        <taxon>Fungi</taxon>
        <taxon>Dikarya</taxon>
        <taxon>Ascomycota</taxon>
        <taxon>Pezizomycotina</taxon>
        <taxon>Eurotiomycetes</taxon>
        <taxon>Eurotiomycetidae</taxon>
        <taxon>Eurotiales</taxon>
        <taxon>Aspergillaceae</taxon>
        <taxon>Penicillium</taxon>
    </lineage>
</organism>
<reference evidence="7" key="2">
    <citation type="journal article" date="2023" name="IMA Fungus">
        <title>Comparative genomic study of the Penicillium genus elucidates a diverse pangenome and 15 lateral gene transfer events.</title>
        <authorList>
            <person name="Petersen C."/>
            <person name="Sorensen T."/>
            <person name="Nielsen M.R."/>
            <person name="Sondergaard T.E."/>
            <person name="Sorensen J.L."/>
            <person name="Fitzpatrick D.A."/>
            <person name="Frisvad J.C."/>
            <person name="Nielsen K.L."/>
        </authorList>
    </citation>
    <scope>NUCLEOTIDE SEQUENCE</scope>
    <source>
        <strain evidence="7">IBT 15544</strain>
    </source>
</reference>
<dbReference type="SUPFAM" id="SSF46689">
    <property type="entry name" value="Homeodomain-like"/>
    <property type="match status" value="1"/>
</dbReference>
<dbReference type="Proteomes" id="UP001150904">
    <property type="component" value="Unassembled WGS sequence"/>
</dbReference>
<dbReference type="EMBL" id="JAPQKR010000014">
    <property type="protein sequence ID" value="KAJ5198814.1"/>
    <property type="molecule type" value="Genomic_DNA"/>
</dbReference>
<dbReference type="PROSITE" id="PS50090">
    <property type="entry name" value="MYB_LIKE"/>
    <property type="match status" value="2"/>
</dbReference>
<accession>A0A9W9JM10</accession>
<feature type="compositionally biased region" description="Basic and acidic residues" evidence="4">
    <location>
        <begin position="716"/>
        <end position="726"/>
    </location>
</feature>
<feature type="compositionally biased region" description="Basic and acidic residues" evidence="4">
    <location>
        <begin position="611"/>
        <end position="620"/>
    </location>
</feature>
<feature type="compositionally biased region" description="Acidic residues" evidence="4">
    <location>
        <begin position="427"/>
        <end position="437"/>
    </location>
</feature>
<keyword evidence="2" id="KW-0238">DNA-binding</keyword>
<keyword evidence="3" id="KW-0539">Nucleus</keyword>
<dbReference type="Gene3D" id="1.10.10.60">
    <property type="entry name" value="Homeodomain-like"/>
    <property type="match status" value="2"/>
</dbReference>
<feature type="domain" description="Myb-like" evidence="5">
    <location>
        <begin position="313"/>
        <end position="386"/>
    </location>
</feature>
<evidence type="ECO:0000259" key="5">
    <source>
        <dbReference type="PROSITE" id="PS50090"/>
    </source>
</evidence>
<feature type="compositionally biased region" description="Low complexity" evidence="4">
    <location>
        <begin position="492"/>
        <end position="505"/>
    </location>
</feature>
<feature type="region of interest" description="Disordered" evidence="4">
    <location>
        <begin position="462"/>
        <end position="726"/>
    </location>
</feature>
<feature type="compositionally biased region" description="Basic and acidic residues" evidence="4">
    <location>
        <begin position="62"/>
        <end position="80"/>
    </location>
</feature>
<feature type="compositionally biased region" description="Basic residues" evidence="4">
    <location>
        <begin position="33"/>
        <end position="42"/>
    </location>
</feature>